<evidence type="ECO:0000313" key="5">
    <source>
        <dbReference type="Proteomes" id="UP000636010"/>
    </source>
</evidence>
<feature type="chain" id="PRO_5015600971" description="Outer membrane protein beta-barrel domain-containing protein" evidence="1">
    <location>
        <begin position="23"/>
        <end position="261"/>
    </location>
</feature>
<dbReference type="EMBL" id="BMEC01000005">
    <property type="protein sequence ID" value="GGC34311.1"/>
    <property type="molecule type" value="Genomic_DNA"/>
</dbReference>
<dbReference type="EMBL" id="PYVU01000108">
    <property type="protein sequence ID" value="PTB95442.1"/>
    <property type="molecule type" value="Genomic_DNA"/>
</dbReference>
<dbReference type="RefSeq" id="WP_188462853.1">
    <property type="nucleotide sequence ID" value="NZ_BAABHU010000005.1"/>
</dbReference>
<gene>
    <name evidence="3" type="ORF">C9994_11270</name>
    <name evidence="2" type="ORF">GCM10011506_19720</name>
</gene>
<dbReference type="Proteomes" id="UP000240608">
    <property type="component" value="Unassembled WGS sequence"/>
</dbReference>
<keyword evidence="5" id="KW-1185">Reference proteome</keyword>
<evidence type="ECO:0000256" key="1">
    <source>
        <dbReference type="SAM" id="SignalP"/>
    </source>
</evidence>
<feature type="signal peptide" evidence="1">
    <location>
        <begin position="1"/>
        <end position="22"/>
    </location>
</feature>
<organism evidence="3 4">
    <name type="scientific">Marivirga lumbricoides</name>
    <dbReference type="NCBI Taxonomy" id="1046115"/>
    <lineage>
        <taxon>Bacteria</taxon>
        <taxon>Pseudomonadati</taxon>
        <taxon>Bacteroidota</taxon>
        <taxon>Cytophagia</taxon>
        <taxon>Cytophagales</taxon>
        <taxon>Marivirgaceae</taxon>
        <taxon>Marivirga</taxon>
    </lineage>
</organism>
<evidence type="ECO:0000313" key="4">
    <source>
        <dbReference type="Proteomes" id="UP000240608"/>
    </source>
</evidence>
<dbReference type="Gene3D" id="2.40.160.20">
    <property type="match status" value="1"/>
</dbReference>
<protein>
    <recommendedName>
        <fullName evidence="6">Outer membrane protein beta-barrel domain-containing protein</fullName>
    </recommendedName>
</protein>
<evidence type="ECO:0000313" key="2">
    <source>
        <dbReference type="EMBL" id="GGC34311.1"/>
    </source>
</evidence>
<dbReference type="Proteomes" id="UP000636010">
    <property type="component" value="Unassembled WGS sequence"/>
</dbReference>
<dbReference type="AlphaFoldDB" id="A0A2T4DNR5"/>
<evidence type="ECO:0008006" key="6">
    <source>
        <dbReference type="Google" id="ProtNLM"/>
    </source>
</evidence>
<comment type="caution">
    <text evidence="3">The sequence shown here is derived from an EMBL/GenBank/DDBJ whole genome shotgun (WGS) entry which is preliminary data.</text>
</comment>
<reference evidence="3 4" key="2">
    <citation type="submission" date="2018-03" db="EMBL/GenBank/DDBJ databases">
        <title>Cross-interface Injection: A General Nanoliter Liquid Handling Method Applied to Single Cells Genome Amplification Automated Nanoliter Liquid Handling Applied to Single Cell Multiple Displacement Amplification.</title>
        <authorList>
            <person name="Yun J."/>
            <person name="Xu P."/>
            <person name="Xu J."/>
            <person name="Dai X."/>
            <person name="Wang Y."/>
            <person name="Zheng X."/>
            <person name="Cao C."/>
            <person name="Yi Q."/>
            <person name="Zhu Y."/>
            <person name="Wang L."/>
            <person name="Dong Z."/>
            <person name="Huang Y."/>
            <person name="Huang L."/>
            <person name="Du W."/>
        </authorList>
    </citation>
    <scope>NUCLEOTIDE SEQUENCE [LARGE SCALE GENOMIC DNA]</scope>
    <source>
        <strain evidence="3 4">Z-D1-2</strain>
    </source>
</reference>
<sequence>MKFNKFYKAFLLALLISTSSFAQLLERENVQRKIVTGTRPVAGNFGYVIGPSFVELGEMADQDIDVRGFPLMGLKYYFTDNIEFRLSTQIYGKSQKIQGNLVDQLGEEDNIEKEMFYRFMPSAHYHFSSTNFLDTYVGVGLIVGTEIDEVQTTNRTNLTGDFVAESYRQQTTDLGFNLHFGIQAFVADLPLSIGAEASIRSLKRYNLQYEAATQTSVGGVVNEQNFFTRNATSTANYEALDYSEFEMGADVRILLTYYFRK</sequence>
<name>A0A2T4DNR5_9BACT</name>
<reference evidence="2" key="1">
    <citation type="journal article" date="2014" name="Int. J. Syst. Evol. Microbiol.">
        <title>Complete genome of a new Firmicutes species belonging to the dominant human colonic microbiota ('Ruminococcus bicirculans') reveals two chromosomes and a selective capacity to utilize plant glucans.</title>
        <authorList>
            <consortium name="NISC Comparative Sequencing Program"/>
            <person name="Wegmann U."/>
            <person name="Louis P."/>
            <person name="Goesmann A."/>
            <person name="Henrissat B."/>
            <person name="Duncan S.H."/>
            <person name="Flint H.J."/>
        </authorList>
    </citation>
    <scope>NUCLEOTIDE SEQUENCE</scope>
    <source>
        <strain evidence="2">CGMCC 1.10832</strain>
    </source>
</reference>
<accession>A0A2T4DNR5</accession>
<keyword evidence="1" id="KW-0732">Signal</keyword>
<proteinExistence type="predicted"/>
<reference evidence="2" key="4">
    <citation type="submission" date="2024-05" db="EMBL/GenBank/DDBJ databases">
        <authorList>
            <person name="Sun Q."/>
            <person name="Zhou Y."/>
        </authorList>
    </citation>
    <scope>NUCLEOTIDE SEQUENCE</scope>
    <source>
        <strain evidence="2">CGMCC 1.10832</strain>
    </source>
</reference>
<reference evidence="5" key="3">
    <citation type="journal article" date="2019" name="Int. J. Syst. Evol. Microbiol.">
        <title>The Global Catalogue of Microorganisms (GCM) 10K type strain sequencing project: providing services to taxonomists for standard genome sequencing and annotation.</title>
        <authorList>
            <consortium name="The Broad Institute Genomics Platform"/>
            <consortium name="The Broad Institute Genome Sequencing Center for Infectious Disease"/>
            <person name="Wu L."/>
            <person name="Ma J."/>
        </authorList>
    </citation>
    <scope>NUCLEOTIDE SEQUENCE [LARGE SCALE GENOMIC DNA]</scope>
    <source>
        <strain evidence="5">CGMCC 1.10832</strain>
    </source>
</reference>
<evidence type="ECO:0000313" key="3">
    <source>
        <dbReference type="EMBL" id="PTB95442.1"/>
    </source>
</evidence>